<proteinExistence type="predicted"/>
<accession>A0A4Q4M4K1</accession>
<protein>
    <recommendedName>
        <fullName evidence="1">Heterokaryon incompatibility domain-containing protein</fullName>
    </recommendedName>
</protein>
<reference evidence="3" key="1">
    <citation type="journal article" date="2019" name="bioRxiv">
        <title>Genomics, evolutionary history and diagnostics of the Alternaria alternata species group including apple and Asian pear pathotypes.</title>
        <authorList>
            <person name="Armitage A.D."/>
            <person name="Cockerton H.M."/>
            <person name="Sreenivasaprasad S."/>
            <person name="Woodhall J.W."/>
            <person name="Lane C.R."/>
            <person name="Harrison R.J."/>
            <person name="Clarkson J.P."/>
        </authorList>
    </citation>
    <scope>NUCLEOTIDE SEQUENCE [LARGE SCALE GENOMIC DNA]</scope>
    <source>
        <strain evidence="3">FERA 1082</strain>
    </source>
</reference>
<organism evidence="2 3">
    <name type="scientific">Alternaria tenuissima</name>
    <dbReference type="NCBI Taxonomy" id="119927"/>
    <lineage>
        <taxon>Eukaryota</taxon>
        <taxon>Fungi</taxon>
        <taxon>Dikarya</taxon>
        <taxon>Ascomycota</taxon>
        <taxon>Pezizomycotina</taxon>
        <taxon>Dothideomycetes</taxon>
        <taxon>Pleosporomycetidae</taxon>
        <taxon>Pleosporales</taxon>
        <taxon>Pleosporineae</taxon>
        <taxon>Pleosporaceae</taxon>
        <taxon>Alternaria</taxon>
        <taxon>Alternaria sect. Alternaria</taxon>
        <taxon>Alternaria alternata complex</taxon>
    </lineage>
</organism>
<dbReference type="PANTHER" id="PTHR24148">
    <property type="entry name" value="ANKYRIN REPEAT DOMAIN-CONTAINING PROTEIN 39 HOMOLOG-RELATED"/>
    <property type="match status" value="1"/>
</dbReference>
<dbReference type="EMBL" id="PDXA01000049">
    <property type="protein sequence ID" value="RYN41667.1"/>
    <property type="molecule type" value="Genomic_DNA"/>
</dbReference>
<dbReference type="InterPro" id="IPR010730">
    <property type="entry name" value="HET"/>
</dbReference>
<sequence>METSQAVILPPLQLSTRSRAGDSDRWLPRLSALAYQPIDSENGEIRLVDLLPGQYDDMVRMVLHAKNLNDKPCYEALSYAWGTTLSSNRASVNCFPVRVQESLDLGLRRLRLTSGPRTLWVDALCINQSDVRERSHQVKQMSMIYKSASQVVVWLGEWPDLDICPHPQDCRTMWIDMLDDWCNLPEDENDQSAIQVDEFSKHLCQHAVEISKLPWFQRLWIIQEFLLASIDPEVAVGIYVANCVELFTAISGCLQVVSKDPTLDEYERRQAEQLNAPLKLLLAMKQRREHNSGISLFDYSGLSRYAVATDPRDRIYGLLGLIEPYVAEPIVPDYSKAWPQVLAEATIVMISEAGLVPYVDVDFAFPSTDRPGEGCHAPSWSLDFSRIKSMFDIDGMPQIDYSEHKLGSERIERRRRSLRLSEDSRTLSKHGQYVGTITTTFIFTTNIPLEIPGYVGIESAVELHEFYHEVLKPKGIALDCLYEALHKRLNYRNDHEELYSCELDHFTSALLGHKDEFVPSFKGDRLCGYRFAVFLTEKGEVGITWLDTAVNILEDDILVALFGRQMPFILRPVQGGSTYRMINLAYVSGRSGEVSRLYKSAFICIDQDMHDWIYDAADGCSEYAIV</sequence>
<evidence type="ECO:0000313" key="3">
    <source>
        <dbReference type="Proteomes" id="UP000292402"/>
    </source>
</evidence>
<evidence type="ECO:0000313" key="2">
    <source>
        <dbReference type="EMBL" id="RYN41667.1"/>
    </source>
</evidence>
<name>A0A4Q4M4K1_9PLEO</name>
<feature type="domain" description="Heterokaryon incompatibility" evidence="1">
    <location>
        <begin position="74"/>
        <end position="224"/>
    </location>
</feature>
<dbReference type="InterPro" id="IPR052895">
    <property type="entry name" value="HetReg/Transcr_Mod"/>
</dbReference>
<dbReference type="AlphaFoldDB" id="A0A4Q4M4K1"/>
<dbReference type="PANTHER" id="PTHR24148:SF82">
    <property type="entry name" value="HETEROKARYON INCOMPATIBILITY DOMAIN-CONTAINING PROTEIN"/>
    <property type="match status" value="1"/>
</dbReference>
<gene>
    <name evidence="2" type="ORF">AA0114_g10658</name>
</gene>
<dbReference type="Proteomes" id="UP000292402">
    <property type="component" value="Unassembled WGS sequence"/>
</dbReference>
<evidence type="ECO:0000259" key="1">
    <source>
        <dbReference type="Pfam" id="PF06985"/>
    </source>
</evidence>
<comment type="caution">
    <text evidence="2">The sequence shown here is derived from an EMBL/GenBank/DDBJ whole genome shotgun (WGS) entry which is preliminary data.</text>
</comment>
<dbReference type="Pfam" id="PF06985">
    <property type="entry name" value="HET"/>
    <property type="match status" value="1"/>
</dbReference>